<protein>
    <submittedName>
        <fullName evidence="2">Uncharacterized protein</fullName>
    </submittedName>
</protein>
<comment type="caution">
    <text evidence="2">The sequence shown here is derived from an EMBL/GenBank/DDBJ whole genome shotgun (WGS) entry which is preliminary data.</text>
</comment>
<evidence type="ECO:0000313" key="3">
    <source>
        <dbReference type="Proteomes" id="UP000175677"/>
    </source>
</evidence>
<dbReference type="RefSeq" id="WP_005640518.1">
    <property type="nucleotide sequence ID" value="NZ_MCII02000007.1"/>
</dbReference>
<dbReference type="Proteomes" id="UP000175677">
    <property type="component" value="Unassembled WGS sequence"/>
</dbReference>
<keyword evidence="1" id="KW-0175">Coiled coil</keyword>
<dbReference type="Gene3D" id="1.20.120.330">
    <property type="entry name" value="Nucleotidyltransferases domain 2"/>
    <property type="match status" value="1"/>
</dbReference>
<accession>A0ABX3BSU5</accession>
<reference evidence="2 3" key="1">
    <citation type="submission" date="2016-08" db="EMBL/GenBank/DDBJ databases">
        <authorList>
            <person name="Eshaghi A."/>
            <person name="Soares D."/>
            <person name="Kus J."/>
            <person name="Richardson D."/>
            <person name="Li A."/>
            <person name="Patel S.N."/>
        </authorList>
    </citation>
    <scope>NUCLEOTIDE SEQUENCE [LARGE SCALE GENOMIC DNA]</scope>
    <source>
        <strain evidence="2 3">C860</strain>
    </source>
</reference>
<keyword evidence="3" id="KW-1185">Reference proteome</keyword>
<gene>
    <name evidence="2" type="ORF">BFQ30_00955</name>
</gene>
<feature type="coiled-coil region" evidence="1">
    <location>
        <begin position="144"/>
        <end position="196"/>
    </location>
</feature>
<sequence length="323" mass="37453">MEQQEAQSVLSKMENDFNREKAEAYILLGRVEAFNFAKRFLEFGELKTIEKIKEKKAYKGLLVIDKNTGEEKRISTFKEFCQHLGISYETVNNHLNYLRDLGEPLYKESLRLGVSDREMRRLRKLPDETLIDIAKIDFSEDEDKSRLVEKLAEAEKMIEKLSDTIEEQAEELNEAKQQLEETRENYYAQERFIQNKNDHIDRISSDLAKAQRLIETMTPDEEGAKLREEATTLSYQAEAILRGKVYAAFKALTEHSERTGIAHKQFMSGMLAEYQLILSELKTEFQINDTPSDSDLPEWAKEGYNGVELDERMNSILDAEILG</sequence>
<dbReference type="EMBL" id="MDJC01000012">
    <property type="protein sequence ID" value="OEY77045.1"/>
    <property type="molecule type" value="Genomic_DNA"/>
</dbReference>
<evidence type="ECO:0000256" key="1">
    <source>
        <dbReference type="SAM" id="Coils"/>
    </source>
</evidence>
<name>A0ABX3BSU5_9PAST</name>
<organism evidence="2 3">
    <name type="scientific">Haemophilus quentini</name>
    <dbReference type="NCBI Taxonomy" id="123834"/>
    <lineage>
        <taxon>Bacteria</taxon>
        <taxon>Pseudomonadati</taxon>
        <taxon>Pseudomonadota</taxon>
        <taxon>Gammaproteobacteria</taxon>
        <taxon>Pasteurellales</taxon>
        <taxon>Pasteurellaceae</taxon>
        <taxon>Haemophilus</taxon>
    </lineage>
</organism>
<proteinExistence type="predicted"/>
<evidence type="ECO:0000313" key="2">
    <source>
        <dbReference type="EMBL" id="OEY77045.1"/>
    </source>
</evidence>